<dbReference type="InterPro" id="IPR018349">
    <property type="entry name" value="Pept_M24A_MAP2_BS"/>
</dbReference>
<dbReference type="Gene3D" id="3.90.230.10">
    <property type="entry name" value="Creatinase/methionine aminopeptidase superfamily"/>
    <property type="match status" value="1"/>
</dbReference>
<dbReference type="InterPro" id="IPR001714">
    <property type="entry name" value="Pept_M24_MAP"/>
</dbReference>
<dbReference type="InterPro" id="IPR000994">
    <property type="entry name" value="Pept_M24"/>
</dbReference>
<protein>
    <recommendedName>
        <fullName evidence="8 9">Methionine aminopeptidase</fullName>
        <shortName evidence="8">MAP</shortName>
        <shortName evidence="8">MetAP</shortName>
        <ecNumber evidence="8 9">3.4.11.18</ecNumber>
    </recommendedName>
    <alternativeName>
        <fullName evidence="8">Peptidase M</fullName>
    </alternativeName>
</protein>
<dbReference type="NCBIfam" id="TIGR00501">
    <property type="entry name" value="met_pdase_II"/>
    <property type="match status" value="1"/>
</dbReference>
<evidence type="ECO:0000256" key="6">
    <source>
        <dbReference type="ARBA" id="ARBA00022723"/>
    </source>
</evidence>
<dbReference type="Proteomes" id="UP000470772">
    <property type="component" value="Unassembled WGS sequence"/>
</dbReference>
<dbReference type="InterPro" id="IPR028595">
    <property type="entry name" value="MetAP_archaeal"/>
</dbReference>
<dbReference type="InterPro" id="IPR036390">
    <property type="entry name" value="WH_DNA-bd_sf"/>
</dbReference>
<dbReference type="EMBL" id="WGGD01000005">
    <property type="protein sequence ID" value="MUN28768.1"/>
    <property type="molecule type" value="Genomic_DNA"/>
</dbReference>
<dbReference type="GO" id="GO:0005737">
    <property type="term" value="C:cytoplasm"/>
    <property type="evidence" value="ECO:0007669"/>
    <property type="project" value="TreeGrafter"/>
</dbReference>
<evidence type="ECO:0000256" key="5">
    <source>
        <dbReference type="ARBA" id="ARBA00022670"/>
    </source>
</evidence>
<dbReference type="InterPro" id="IPR036388">
    <property type="entry name" value="WH-like_DNA-bd_sf"/>
</dbReference>
<dbReference type="GO" id="GO:0046872">
    <property type="term" value="F:metal ion binding"/>
    <property type="evidence" value="ECO:0007669"/>
    <property type="project" value="UniProtKB-UniRule"/>
</dbReference>
<evidence type="ECO:0000256" key="9">
    <source>
        <dbReference type="RuleBase" id="RU003653"/>
    </source>
</evidence>
<dbReference type="RefSeq" id="WP_156016428.1">
    <property type="nucleotide sequence ID" value="NZ_WGGD01000005.1"/>
</dbReference>
<comment type="similarity">
    <text evidence="8">Belongs to the peptidase M24A family. Methionine aminopeptidase archaeal type 2 subfamily.</text>
</comment>
<feature type="binding site" evidence="8">
    <location>
        <position position="96"/>
    </location>
    <ligand>
        <name>a divalent metal cation</name>
        <dbReference type="ChEBI" id="CHEBI:60240"/>
        <label>1</label>
    </ligand>
</feature>
<comment type="cofactor">
    <cofactor evidence="3">
        <name>Fe(2+)</name>
        <dbReference type="ChEBI" id="CHEBI:29033"/>
    </cofactor>
</comment>
<dbReference type="CDD" id="cd01088">
    <property type="entry name" value="MetAP2"/>
    <property type="match status" value="1"/>
</dbReference>
<comment type="cofactor">
    <cofactor evidence="8">
        <name>Co(2+)</name>
        <dbReference type="ChEBI" id="CHEBI:48828"/>
    </cofactor>
    <cofactor evidence="8">
        <name>Zn(2+)</name>
        <dbReference type="ChEBI" id="CHEBI:29105"/>
    </cofactor>
    <cofactor evidence="8">
        <name>Mn(2+)</name>
        <dbReference type="ChEBI" id="CHEBI:29035"/>
    </cofactor>
    <cofactor evidence="8">
        <name>Fe(2+)</name>
        <dbReference type="ChEBI" id="CHEBI:29033"/>
    </cofactor>
    <text evidence="8">Binds 2 divalent metal cations per subunit. Has a high-affinity and a low affinity metal-binding site. The true nature of the physiological cofactor is under debate. The enzyme is active with cobalt, zinc, manganese or divalent iron ions. Most likely, methionine aminopeptidases function as mononuclear Fe(2+)-metalloproteases under physiological conditions, and the catalytically relevant metal-binding site has been assigned to the histidine-containing high-affinity site.</text>
</comment>
<keyword evidence="5 8" id="KW-0645">Protease</keyword>
<comment type="subunit">
    <text evidence="8">Monomer.</text>
</comment>
<comment type="function">
    <text evidence="8 9">Removes the N-terminal methionine from nascent proteins. The N-terminal methionine is often cleaved when the second residue in the primary sequence is small and uncharged (Met-Ala-, Cys, Gly, Pro, Ser, Thr, or Val).</text>
</comment>
<feature type="binding site" evidence="8">
    <location>
        <position position="156"/>
    </location>
    <ligand>
        <name>a divalent metal cation</name>
        <dbReference type="ChEBI" id="CHEBI:60240"/>
        <label>2</label>
        <note>catalytic</note>
    </ligand>
</feature>
<evidence type="ECO:0000256" key="2">
    <source>
        <dbReference type="ARBA" id="ARBA00001936"/>
    </source>
</evidence>
<name>A0A6A9QM32_SULME</name>
<evidence type="ECO:0000313" key="11">
    <source>
        <dbReference type="EMBL" id="MUN28768.1"/>
    </source>
</evidence>
<feature type="binding site" evidence="8">
    <location>
        <position position="283"/>
    </location>
    <ligand>
        <name>a divalent metal cation</name>
        <dbReference type="ChEBI" id="CHEBI:60240"/>
        <label>2</label>
        <note>catalytic</note>
    </ligand>
</feature>
<dbReference type="Gene3D" id="1.10.10.10">
    <property type="entry name" value="Winged helix-like DNA-binding domain superfamily/Winged helix DNA-binding domain"/>
    <property type="match status" value="1"/>
</dbReference>
<feature type="binding site" evidence="8">
    <location>
        <position position="164"/>
    </location>
    <ligand>
        <name>substrate</name>
    </ligand>
</feature>
<evidence type="ECO:0000313" key="12">
    <source>
        <dbReference type="Proteomes" id="UP000470772"/>
    </source>
</evidence>
<keyword evidence="7 8" id="KW-0378">Hydrolase</keyword>
<proteinExistence type="inferred from homology"/>
<dbReference type="PANTHER" id="PTHR45777">
    <property type="entry name" value="METHIONINE AMINOPEPTIDASE 2"/>
    <property type="match status" value="1"/>
</dbReference>
<dbReference type="GO" id="GO:0004239">
    <property type="term" value="F:initiator methionyl aminopeptidase activity"/>
    <property type="evidence" value="ECO:0007669"/>
    <property type="project" value="UniProtKB-UniRule"/>
</dbReference>
<evidence type="ECO:0000256" key="3">
    <source>
        <dbReference type="ARBA" id="ARBA00001954"/>
    </source>
</evidence>
<dbReference type="GO" id="GO:0006508">
    <property type="term" value="P:proteolysis"/>
    <property type="evidence" value="ECO:0007669"/>
    <property type="project" value="UniProtKB-KW"/>
</dbReference>
<dbReference type="SUPFAM" id="SSF55920">
    <property type="entry name" value="Creatinase/aminopeptidase"/>
    <property type="match status" value="1"/>
</dbReference>
<keyword evidence="4 8" id="KW-0031">Aminopeptidase</keyword>
<feature type="binding site" evidence="8">
    <location>
        <position position="283"/>
    </location>
    <ligand>
        <name>a divalent metal cation</name>
        <dbReference type="ChEBI" id="CHEBI:60240"/>
        <label>1</label>
    </ligand>
</feature>
<feature type="binding site" evidence="8">
    <location>
        <position position="85"/>
    </location>
    <ligand>
        <name>a divalent metal cation</name>
        <dbReference type="ChEBI" id="CHEBI:60240"/>
        <label>1</label>
    </ligand>
</feature>
<reference evidence="11 12" key="1">
    <citation type="submission" date="2019-10" db="EMBL/GenBank/DDBJ databases">
        <title>Sequencing and Assembly of Multiple Reported Metal-Biooxidizing Members of the Extremely Thermoacidophilic Archaeal Family Sulfolobaceae.</title>
        <authorList>
            <person name="Counts J.A."/>
            <person name="Kelly R.M."/>
        </authorList>
    </citation>
    <scope>NUCLEOTIDE SEQUENCE [LARGE SCALE GENOMIC DNA]</scope>
    <source>
        <strain evidence="11 12">DSM 6482</strain>
    </source>
</reference>
<dbReference type="InterPro" id="IPR036005">
    <property type="entry name" value="Creatinase/aminopeptidase-like"/>
</dbReference>
<dbReference type="HAMAP" id="MF_01975">
    <property type="entry name" value="MetAP_2_arc"/>
    <property type="match status" value="1"/>
</dbReference>
<comment type="caution">
    <text evidence="11">The sequence shown here is derived from an EMBL/GenBank/DDBJ whole genome shotgun (WGS) entry which is preliminary data.</text>
</comment>
<dbReference type="InterPro" id="IPR050247">
    <property type="entry name" value="Met_Aminopeptidase_Type2"/>
</dbReference>
<organism evidence="11 12">
    <name type="scientific">Sulfuracidifex metallicus DSM 6482 = JCM 9184</name>
    <dbReference type="NCBI Taxonomy" id="523847"/>
    <lineage>
        <taxon>Archaea</taxon>
        <taxon>Thermoproteota</taxon>
        <taxon>Thermoprotei</taxon>
        <taxon>Sulfolobales</taxon>
        <taxon>Sulfolobaceae</taxon>
        <taxon>Sulfuracidifex</taxon>
    </lineage>
</organism>
<feature type="binding site" evidence="8">
    <location>
        <position position="65"/>
    </location>
    <ligand>
        <name>substrate</name>
    </ligand>
</feature>
<dbReference type="PRINTS" id="PR00599">
    <property type="entry name" value="MAPEPTIDASE"/>
</dbReference>
<accession>A0A6A9QM32</accession>
<dbReference type="InterPro" id="IPR002468">
    <property type="entry name" value="Pept_M24A_MAP2"/>
</dbReference>
<gene>
    <name evidence="8" type="primary">map</name>
    <name evidence="11" type="ORF">GC250_04780</name>
</gene>
<dbReference type="PROSITE" id="PS01202">
    <property type="entry name" value="MAP_2"/>
    <property type="match status" value="1"/>
</dbReference>
<comment type="catalytic activity">
    <reaction evidence="1 8 9">
        <text>Release of N-terminal amino acids, preferentially methionine, from peptides and arylamides.</text>
        <dbReference type="EC" id="3.4.11.18"/>
    </reaction>
</comment>
<evidence type="ECO:0000256" key="7">
    <source>
        <dbReference type="ARBA" id="ARBA00022801"/>
    </source>
</evidence>
<evidence type="ECO:0000256" key="8">
    <source>
        <dbReference type="HAMAP-Rule" id="MF_01975"/>
    </source>
</evidence>
<dbReference type="SUPFAM" id="SSF46785">
    <property type="entry name" value="Winged helix' DNA-binding domain"/>
    <property type="match status" value="1"/>
</dbReference>
<dbReference type="EC" id="3.4.11.18" evidence="8 9"/>
<dbReference type="AlphaFoldDB" id="A0A6A9QM32"/>
<evidence type="ECO:0000256" key="1">
    <source>
        <dbReference type="ARBA" id="ARBA00000294"/>
    </source>
</evidence>
<evidence type="ECO:0000259" key="10">
    <source>
        <dbReference type="Pfam" id="PF00557"/>
    </source>
</evidence>
<evidence type="ECO:0000256" key="4">
    <source>
        <dbReference type="ARBA" id="ARBA00022438"/>
    </source>
</evidence>
<feature type="binding site" evidence="8">
    <location>
        <position position="96"/>
    </location>
    <ligand>
        <name>a divalent metal cation</name>
        <dbReference type="ChEBI" id="CHEBI:60240"/>
        <label>2</label>
        <note>catalytic</note>
    </ligand>
</feature>
<dbReference type="Pfam" id="PF00557">
    <property type="entry name" value="Peptidase_M24"/>
    <property type="match status" value="1"/>
</dbReference>
<feature type="domain" description="Peptidase M24" evidence="10">
    <location>
        <begin position="8"/>
        <end position="203"/>
    </location>
</feature>
<comment type="cofactor">
    <cofactor evidence="2">
        <name>Mn(2+)</name>
        <dbReference type="ChEBI" id="CHEBI:29035"/>
    </cofactor>
</comment>
<keyword evidence="6 8" id="KW-0479">Metal-binding</keyword>
<dbReference type="PANTHER" id="PTHR45777:SF2">
    <property type="entry name" value="METHIONINE AMINOPEPTIDASE 2"/>
    <property type="match status" value="1"/>
</dbReference>
<feature type="binding site" evidence="8">
    <location>
        <position position="189"/>
    </location>
    <ligand>
        <name>a divalent metal cation</name>
        <dbReference type="ChEBI" id="CHEBI:60240"/>
        <label>2</label>
        <note>catalytic</note>
    </ligand>
</feature>
<keyword evidence="12" id="KW-1185">Reference proteome</keyword>
<sequence length="302" mass="33401">MNDEELKKVLEAGKIGAKARDEGARLIKEGAKVLDICEAVEKIIMESGAFPAFPCNLSINSEAAHYSPLIEDEKTIPADAVVKLDIGAHIDGYISDTAVTVSLGSRYEKLLDASKDALKVAIMNSRVGSSIGDIGKMIEKTIKMKGYKPIRNLGGHLIRRYELHAGVFIPNIHERNTSFLQEGNTYAIEPFATDGAGFVVEGKQVTIYSVRNIDQKGLSDIEIKYLTEIFKRFNYLPFNERWLKNLGDANEIRSILSSLTKKGRLYGYPVLIEARGGVVSQFEHTIYIGKDKSIVTTDINDS</sequence>
<dbReference type="GO" id="GO:0070006">
    <property type="term" value="F:metalloaminopeptidase activity"/>
    <property type="evidence" value="ECO:0007669"/>
    <property type="project" value="UniProtKB-UniRule"/>
</dbReference>